<evidence type="ECO:0000313" key="3">
    <source>
        <dbReference type="EMBL" id="EJW84149.1"/>
    </source>
</evidence>
<keyword evidence="2" id="KW-1133">Transmembrane helix</keyword>
<dbReference type="EMBL" id="UYWW01001960">
    <property type="protein sequence ID" value="VDM11213.1"/>
    <property type="molecule type" value="Genomic_DNA"/>
</dbReference>
<evidence type="ECO:0000313" key="8">
    <source>
        <dbReference type="WBParaSite" id="mrna-Wban_07883"/>
    </source>
</evidence>
<reference evidence="6" key="3">
    <citation type="submission" date="2015-03" db="EMBL/GenBank/DDBJ databases">
        <title>Wuchereria bancrofti Genome Sequencing Papua New Guinea Strain.</title>
        <authorList>
            <person name="Small S.T."/>
            <person name="Serre D."/>
            <person name="Zimmerman P.A."/>
        </authorList>
    </citation>
    <scope>NUCLEOTIDE SEQUENCE [LARGE SCALE GENOMIC DNA]</scope>
    <source>
        <strain evidence="6">pt0022</strain>
    </source>
</reference>
<evidence type="ECO:0000313" key="6">
    <source>
        <dbReference type="Proteomes" id="UP000093561"/>
    </source>
</evidence>
<dbReference type="AlphaFoldDB" id="J9F9X2"/>
<protein>
    <submittedName>
        <fullName evidence="3 8">Uncharacterized protein</fullName>
    </submittedName>
</protein>
<dbReference type="Proteomes" id="UP000270924">
    <property type="component" value="Unassembled WGS sequence"/>
</dbReference>
<gene>
    <name evidence="4" type="ORF">WBA_LOCUS4599</name>
    <name evidence="3" type="ORF">WUBG_04940</name>
</gene>
<name>J9F9X2_WUCBA</name>
<reference evidence="8" key="6">
    <citation type="submission" date="2024-02" db="UniProtKB">
        <authorList>
            <consortium name="WormBaseParasite"/>
        </authorList>
    </citation>
    <scope>IDENTIFICATION</scope>
    <source>
        <strain evidence="8">pt0022</strain>
    </source>
</reference>
<keyword evidence="2" id="KW-0812">Transmembrane</keyword>
<organism evidence="3 5">
    <name type="scientific">Wuchereria bancrofti</name>
    <dbReference type="NCBI Taxonomy" id="6293"/>
    <lineage>
        <taxon>Eukaryota</taxon>
        <taxon>Metazoa</taxon>
        <taxon>Ecdysozoa</taxon>
        <taxon>Nematoda</taxon>
        <taxon>Chromadorea</taxon>
        <taxon>Rhabditida</taxon>
        <taxon>Spirurina</taxon>
        <taxon>Spiruromorpha</taxon>
        <taxon>Filarioidea</taxon>
        <taxon>Onchocercidae</taxon>
        <taxon>Wuchereria</taxon>
    </lineage>
</organism>
<dbReference type="Proteomes" id="UP000004810">
    <property type="component" value="Unassembled WGS sequence"/>
</dbReference>
<dbReference type="OMA" id="GYTVDQM"/>
<reference evidence="6" key="4">
    <citation type="journal article" date="2016" name="Mol. Ecol.">
        <title>Population genomics of the filarial nematode parasite Wuchereria bancrofti from mosquitoes.</title>
        <authorList>
            <person name="Small S.T."/>
            <person name="Reimer L.J."/>
            <person name="Tisch D.J."/>
            <person name="King C.L."/>
            <person name="Christensen B.M."/>
            <person name="Siba P.M."/>
            <person name="Kazura J.W."/>
            <person name="Serre D."/>
            <person name="Zimmerman P.A."/>
        </authorList>
    </citation>
    <scope>NUCLEOTIDE SEQUENCE</scope>
    <source>
        <strain evidence="6">pt0022</strain>
    </source>
</reference>
<evidence type="ECO:0000313" key="7">
    <source>
        <dbReference type="Proteomes" id="UP000270924"/>
    </source>
</evidence>
<reference evidence="3" key="1">
    <citation type="submission" date="2012-08" db="EMBL/GenBank/DDBJ databases">
        <title>The Genome Sequence of Wuchereria bancrofti.</title>
        <authorList>
            <consortium name="The Broad Institute Genome Sequencing Platform"/>
            <consortium name="Broad Institute Genome Sequencing Center for Infectious Disease"/>
            <person name="Nutman T.B."/>
            <person name="Fink D.L."/>
            <person name="Russ C."/>
            <person name="Young S."/>
            <person name="Zeng Q."/>
            <person name="Koehrsen M."/>
            <person name="Alvarado L."/>
            <person name="Berlin A."/>
            <person name="Borenstein D."/>
            <person name="Chapman S.B."/>
            <person name="Chen Z."/>
            <person name="Engels R."/>
            <person name="Freedman E."/>
            <person name="Gellesch M."/>
            <person name="Goldberg J."/>
            <person name="Griggs A."/>
            <person name="Gujja S."/>
            <person name="Heilman E.R."/>
            <person name="Heiman D."/>
            <person name="Hepburn T."/>
            <person name="Howarth C."/>
            <person name="Jen D."/>
            <person name="Larson L."/>
            <person name="Lewis B."/>
            <person name="Mehta T."/>
            <person name="Park D."/>
            <person name="Pearson M."/>
            <person name="Richards J."/>
            <person name="Roberts A."/>
            <person name="Saif S."/>
            <person name="Shea T."/>
            <person name="Shenoy N."/>
            <person name="Sisk P."/>
            <person name="Stolte C."/>
            <person name="Sykes S."/>
            <person name="Walk T."/>
            <person name="White J."/>
            <person name="Yandava C."/>
            <person name="Haas B."/>
            <person name="Henn M.R."/>
            <person name="Nusbaum C."/>
            <person name="Birren B."/>
        </authorList>
    </citation>
    <scope>NUCLEOTIDE SEQUENCE</scope>
</reference>
<dbReference type="OrthoDB" id="5861144at2759"/>
<keyword evidence="7" id="KW-1185">Reference proteome</keyword>
<feature type="compositionally biased region" description="Basic residues" evidence="1">
    <location>
        <begin position="53"/>
        <end position="66"/>
    </location>
</feature>
<sequence>MAKSPKQRSSSNKKSPSKSPRSKDSSLTRTRARKTSRSRSRSRSTHGTPHSRSSSRGRRSSSKKKTVSPVIKKFDDSTAEVKKVVPLYRSSKNDSDVKIFPFSGKGVRHRPLTMRLLKPMNVSNLKVKGIKLKQRLSVHCKRFSRYYTTLTVLGLIGLAILYTGYTVDQMAKYARERMDIITAYVQSRA</sequence>
<feature type="compositionally biased region" description="Low complexity" evidence="1">
    <location>
        <begin position="1"/>
        <end position="20"/>
    </location>
</feature>
<dbReference type="Proteomes" id="UP000093561">
    <property type="component" value="Unassembled WGS sequence"/>
</dbReference>
<feature type="transmembrane region" description="Helical" evidence="2">
    <location>
        <begin position="146"/>
        <end position="165"/>
    </location>
</feature>
<evidence type="ECO:0000256" key="2">
    <source>
        <dbReference type="SAM" id="Phobius"/>
    </source>
</evidence>
<feature type="region of interest" description="Disordered" evidence="1">
    <location>
        <begin position="1"/>
        <end position="71"/>
    </location>
</feature>
<accession>J9F9X2</accession>
<keyword evidence="2" id="KW-0472">Membrane</keyword>
<evidence type="ECO:0000256" key="1">
    <source>
        <dbReference type="SAM" id="MobiDB-lite"/>
    </source>
</evidence>
<dbReference type="WBParaSite" id="mrna-Wban_07883">
    <property type="protein sequence ID" value="mrna-Wban_07883"/>
    <property type="gene ID" value="Wban_07883"/>
</dbReference>
<reference evidence="5" key="2">
    <citation type="submission" date="2012-08" db="EMBL/GenBank/DDBJ databases">
        <title>The Genome Sequence of Wuchereria bancrofti.</title>
        <authorList>
            <person name="Nutman T.B."/>
            <person name="Fink D.L."/>
            <person name="Russ C."/>
            <person name="Young S."/>
            <person name="Zeng Q."/>
            <person name="Koehrsen M."/>
            <person name="Alvarado L."/>
            <person name="Berlin A."/>
            <person name="Chapman S.B."/>
            <person name="Chen Z."/>
            <person name="Freedman E."/>
            <person name="Gellesch M."/>
            <person name="Goldberg J."/>
            <person name="Griggs A."/>
            <person name="Gujja S."/>
            <person name="Heilman E.R."/>
            <person name="Heiman D."/>
            <person name="Hepburn T."/>
            <person name="Howarth C."/>
            <person name="Jen D."/>
            <person name="Larson L."/>
            <person name="Lewis B."/>
            <person name="Mehta T."/>
            <person name="Park D."/>
            <person name="Pearson M."/>
            <person name="Roberts A."/>
            <person name="Saif S."/>
            <person name="Shea T."/>
            <person name="Shenoy N."/>
            <person name="Sisk P."/>
            <person name="Stolte C."/>
            <person name="Sykes S."/>
            <person name="Walk T."/>
            <person name="White J."/>
            <person name="Yandava C."/>
            <person name="Haas B."/>
            <person name="Henn M.R."/>
            <person name="Nusbaum C."/>
            <person name="Birren B."/>
        </authorList>
    </citation>
    <scope>NUCLEOTIDE SEQUENCE [LARGE SCALE GENOMIC DNA]</scope>
    <source>
        <strain evidence="5">NA</strain>
    </source>
</reference>
<reference evidence="4 7" key="5">
    <citation type="submission" date="2018-11" db="EMBL/GenBank/DDBJ databases">
        <authorList>
            <consortium name="Pathogen Informatics"/>
        </authorList>
    </citation>
    <scope>NUCLEOTIDE SEQUENCE [LARGE SCALE GENOMIC DNA]</scope>
</reference>
<evidence type="ECO:0000313" key="5">
    <source>
        <dbReference type="Proteomes" id="UP000004810"/>
    </source>
</evidence>
<proteinExistence type="predicted"/>
<evidence type="ECO:0000313" key="4">
    <source>
        <dbReference type="EMBL" id="VDM11213.1"/>
    </source>
</evidence>
<dbReference type="EMBL" id="ADBV01001784">
    <property type="protein sequence ID" value="EJW84149.1"/>
    <property type="molecule type" value="Genomic_DNA"/>
</dbReference>
<feature type="compositionally biased region" description="Basic residues" evidence="1">
    <location>
        <begin position="30"/>
        <end position="44"/>
    </location>
</feature>